<evidence type="ECO:0000256" key="1">
    <source>
        <dbReference type="SAM" id="MobiDB-lite"/>
    </source>
</evidence>
<evidence type="ECO:0000313" key="3">
    <source>
        <dbReference type="Proteomes" id="UP000017836"/>
    </source>
</evidence>
<name>W1PKU5_AMBTC</name>
<sequence length="177" mass="19737">MLSGTENRLTGNRHSRMSSMGSFLLNPFSPGRERNTTKKLRSISSMILSRTHPISLPNSLQLEREEPTSPKVGCMGQIKLQQYENNGVIKRGGARKIAKRLKKMFSGKGKQVEDGQAIRFCGGDCAKEERLCVSLDMDPPLPVVTRVGDHCTISLWKRRCDSPLKALHLKVSSCGRR</sequence>
<dbReference type="HOGENOM" id="CLU_1519886_0_0_1"/>
<keyword evidence="3" id="KW-1185">Reference proteome</keyword>
<organism evidence="2 3">
    <name type="scientific">Amborella trichopoda</name>
    <dbReference type="NCBI Taxonomy" id="13333"/>
    <lineage>
        <taxon>Eukaryota</taxon>
        <taxon>Viridiplantae</taxon>
        <taxon>Streptophyta</taxon>
        <taxon>Embryophyta</taxon>
        <taxon>Tracheophyta</taxon>
        <taxon>Spermatophyta</taxon>
        <taxon>Magnoliopsida</taxon>
        <taxon>Amborellales</taxon>
        <taxon>Amborellaceae</taxon>
        <taxon>Amborella</taxon>
    </lineage>
</organism>
<evidence type="ECO:0000313" key="2">
    <source>
        <dbReference type="EMBL" id="ERN08281.1"/>
    </source>
</evidence>
<feature type="compositionally biased region" description="Polar residues" evidence="1">
    <location>
        <begin position="1"/>
        <end position="10"/>
    </location>
</feature>
<gene>
    <name evidence="2" type="ORF">AMTR_s00156p00015860</name>
</gene>
<dbReference type="EMBL" id="KI393527">
    <property type="protein sequence ID" value="ERN08281.1"/>
    <property type="molecule type" value="Genomic_DNA"/>
</dbReference>
<protein>
    <submittedName>
        <fullName evidence="2">Uncharacterized protein</fullName>
    </submittedName>
</protein>
<dbReference type="PANTHER" id="PTHR36323:SF1">
    <property type="entry name" value="MYOTUBULARIN-LIKE PROTEIN"/>
    <property type="match status" value="1"/>
</dbReference>
<accession>W1PKU5</accession>
<dbReference type="Proteomes" id="UP000017836">
    <property type="component" value="Unassembled WGS sequence"/>
</dbReference>
<reference evidence="3" key="1">
    <citation type="journal article" date="2013" name="Science">
        <title>The Amborella genome and the evolution of flowering plants.</title>
        <authorList>
            <consortium name="Amborella Genome Project"/>
        </authorList>
    </citation>
    <scope>NUCLEOTIDE SEQUENCE [LARGE SCALE GENOMIC DNA]</scope>
</reference>
<dbReference type="PANTHER" id="PTHR36323">
    <property type="entry name" value="MYOTUBULARIN-LIKE PROTEIN"/>
    <property type="match status" value="1"/>
</dbReference>
<proteinExistence type="predicted"/>
<feature type="region of interest" description="Disordered" evidence="1">
    <location>
        <begin position="1"/>
        <end position="36"/>
    </location>
</feature>
<dbReference type="Gramene" id="ERN08281">
    <property type="protein sequence ID" value="ERN08281"/>
    <property type="gene ID" value="AMTR_s00156p00015860"/>
</dbReference>
<dbReference type="AlphaFoldDB" id="W1PKU5"/>